<sequence length="223" mass="23950">MKTLLSAAVLGAAALAHAAPLLAQDLPAARADAPPPGPMGPRDPLAAADADRDGVVTREEAAAEADRRFAAMDTNGDGKIDRDERRAFRPPHRPRGDMAPPPGEDGPPPPPPSGADAPPPPPPPGAERDGGRRERGERGDRHHRRAPREMTREQFRERALRMFDRADANHDGRVDQQEREAMRLMMRARRIGPDGDLRGPGPHDGEHGGGRDGARAGTAPERD</sequence>
<dbReference type="Proteomes" id="UP000759103">
    <property type="component" value="Unassembled WGS sequence"/>
</dbReference>
<protein>
    <recommendedName>
        <fullName evidence="3">EF-hand domain-containing protein</fullName>
    </recommendedName>
</protein>
<gene>
    <name evidence="4" type="ORF">KZ820_02660</name>
</gene>
<dbReference type="InterPro" id="IPR011992">
    <property type="entry name" value="EF-hand-dom_pair"/>
</dbReference>
<keyword evidence="5" id="KW-1185">Reference proteome</keyword>
<organism evidence="4 5">
    <name type="scientific">Sphingomonas citri</name>
    <dbReference type="NCBI Taxonomy" id="2862499"/>
    <lineage>
        <taxon>Bacteria</taxon>
        <taxon>Pseudomonadati</taxon>
        <taxon>Pseudomonadota</taxon>
        <taxon>Alphaproteobacteria</taxon>
        <taxon>Sphingomonadales</taxon>
        <taxon>Sphingomonadaceae</taxon>
        <taxon>Sphingomonas</taxon>
    </lineage>
</organism>
<dbReference type="SUPFAM" id="SSF47473">
    <property type="entry name" value="EF-hand"/>
    <property type="match status" value="1"/>
</dbReference>
<dbReference type="Pfam" id="PF13202">
    <property type="entry name" value="EF-hand_5"/>
    <property type="match status" value="3"/>
</dbReference>
<keyword evidence="2" id="KW-0732">Signal</keyword>
<feature type="region of interest" description="Disordered" evidence="1">
    <location>
        <begin position="27"/>
        <end position="223"/>
    </location>
</feature>
<feature type="signal peptide" evidence="2">
    <location>
        <begin position="1"/>
        <end position="18"/>
    </location>
</feature>
<dbReference type="PROSITE" id="PS50222">
    <property type="entry name" value="EF_HAND_2"/>
    <property type="match status" value="2"/>
</dbReference>
<evidence type="ECO:0000313" key="5">
    <source>
        <dbReference type="Proteomes" id="UP000759103"/>
    </source>
</evidence>
<evidence type="ECO:0000313" key="4">
    <source>
        <dbReference type="EMBL" id="MBW6529626.1"/>
    </source>
</evidence>
<dbReference type="InterPro" id="IPR002048">
    <property type="entry name" value="EF_hand_dom"/>
</dbReference>
<dbReference type="RefSeq" id="WP_219747142.1">
    <property type="nucleotide sequence ID" value="NZ_JAHXZN010000001.1"/>
</dbReference>
<reference evidence="4 5" key="1">
    <citation type="submission" date="2021-07" db="EMBL/GenBank/DDBJ databases">
        <title>Sphingomonas sp.</title>
        <authorList>
            <person name="Feng G."/>
            <person name="Li J."/>
            <person name="Pan M."/>
        </authorList>
    </citation>
    <scope>NUCLEOTIDE SEQUENCE [LARGE SCALE GENOMIC DNA]</scope>
    <source>
        <strain evidence="4 5">RRHST34</strain>
    </source>
</reference>
<feature type="compositionally biased region" description="Basic and acidic residues" evidence="1">
    <location>
        <begin position="191"/>
        <end position="223"/>
    </location>
</feature>
<dbReference type="EMBL" id="JAHXZN010000001">
    <property type="protein sequence ID" value="MBW6529626.1"/>
    <property type="molecule type" value="Genomic_DNA"/>
</dbReference>
<name>A0ABS7BJ34_9SPHN</name>
<feature type="domain" description="EF-hand" evidence="3">
    <location>
        <begin position="60"/>
        <end position="95"/>
    </location>
</feature>
<evidence type="ECO:0000256" key="1">
    <source>
        <dbReference type="SAM" id="MobiDB-lite"/>
    </source>
</evidence>
<feature type="domain" description="EF-hand" evidence="3">
    <location>
        <begin position="154"/>
        <end position="188"/>
    </location>
</feature>
<feature type="compositionally biased region" description="Pro residues" evidence="1">
    <location>
        <begin position="99"/>
        <end position="125"/>
    </location>
</feature>
<dbReference type="SMART" id="SM00054">
    <property type="entry name" value="EFh"/>
    <property type="match status" value="2"/>
</dbReference>
<evidence type="ECO:0000259" key="3">
    <source>
        <dbReference type="PROSITE" id="PS50222"/>
    </source>
</evidence>
<accession>A0ABS7BJ34</accession>
<evidence type="ECO:0000256" key="2">
    <source>
        <dbReference type="SAM" id="SignalP"/>
    </source>
</evidence>
<feature type="compositionally biased region" description="Basic and acidic residues" evidence="1">
    <location>
        <begin position="49"/>
        <end position="87"/>
    </location>
</feature>
<feature type="compositionally biased region" description="Basic and acidic residues" evidence="1">
    <location>
        <begin position="126"/>
        <end position="140"/>
    </location>
</feature>
<feature type="compositionally biased region" description="Basic and acidic residues" evidence="1">
    <location>
        <begin position="147"/>
        <end position="182"/>
    </location>
</feature>
<proteinExistence type="predicted"/>
<feature type="chain" id="PRO_5047527607" description="EF-hand domain-containing protein" evidence="2">
    <location>
        <begin position="19"/>
        <end position="223"/>
    </location>
</feature>
<dbReference type="Gene3D" id="1.10.238.10">
    <property type="entry name" value="EF-hand"/>
    <property type="match status" value="2"/>
</dbReference>
<comment type="caution">
    <text evidence="4">The sequence shown here is derived from an EMBL/GenBank/DDBJ whole genome shotgun (WGS) entry which is preliminary data.</text>
</comment>